<sequence length="216" mass="23368">MSNDFLRRMDTKIARALSRVRLGFRAVLTALDTSPSVQLLQADGLSGEQLQAAEVFQHFGFTSAPPAGTQCIVLPLGGKSSHGVIVATEHGSYRVAALKSGEVCVYNQSGAKITLKEDKLVTVECKRLVFDVEDDIDMKAKRIRAVASEWMGLYAPEWEMGGDEDGGECEGVWRGNQHITGTSRADVDHVSGGVSLVHHVHRENDGGGPTDPPKRK</sequence>
<proteinExistence type="predicted"/>
<feature type="domain" description="Bacteriophage Mu Gp45 N-terminal" evidence="1">
    <location>
        <begin position="25"/>
        <end position="91"/>
    </location>
</feature>
<dbReference type="RefSeq" id="WP_129351193.1">
    <property type="nucleotide sequence ID" value="NZ_CP026538.1"/>
</dbReference>
<evidence type="ECO:0000313" key="3">
    <source>
        <dbReference type="Proteomes" id="UP000293296"/>
    </source>
</evidence>
<dbReference type="NCBIfam" id="TIGR01644">
    <property type="entry name" value="phage_P2_V"/>
    <property type="match status" value="1"/>
</dbReference>
<dbReference type="InterPro" id="IPR014462">
    <property type="entry name" value="Phage_Mu_Gp45"/>
</dbReference>
<dbReference type="InterPro" id="IPR013046">
    <property type="entry name" value="GpV/Gp45"/>
</dbReference>
<gene>
    <name evidence="2" type="ORF">C3Y92_07200</name>
</gene>
<dbReference type="AlphaFoldDB" id="A0A4P6HIX2"/>
<dbReference type="KEGG" id="dcb:C3Y92_07200"/>
<protein>
    <submittedName>
        <fullName evidence="2">Phage baseplate assembly protein V</fullName>
    </submittedName>
</protein>
<organism evidence="2 3">
    <name type="scientific">Solidesulfovibrio carbinolicus</name>
    <dbReference type="NCBI Taxonomy" id="296842"/>
    <lineage>
        <taxon>Bacteria</taxon>
        <taxon>Pseudomonadati</taxon>
        <taxon>Thermodesulfobacteriota</taxon>
        <taxon>Desulfovibrionia</taxon>
        <taxon>Desulfovibrionales</taxon>
        <taxon>Desulfovibrionaceae</taxon>
        <taxon>Solidesulfovibrio</taxon>
    </lineage>
</organism>
<evidence type="ECO:0000259" key="1">
    <source>
        <dbReference type="Pfam" id="PF06890"/>
    </source>
</evidence>
<dbReference type="OrthoDB" id="9802994at2"/>
<dbReference type="PIRSF" id="PIRSF012337">
    <property type="entry name" value="gp45"/>
    <property type="match status" value="1"/>
</dbReference>
<name>A0A4P6HIX2_9BACT</name>
<dbReference type="EMBL" id="CP026538">
    <property type="protein sequence ID" value="QAZ67027.1"/>
    <property type="molecule type" value="Genomic_DNA"/>
</dbReference>
<dbReference type="Pfam" id="PF06890">
    <property type="entry name" value="Phage_Mu_Gp45"/>
    <property type="match status" value="1"/>
</dbReference>
<accession>A0A4P6HIX2</accession>
<dbReference type="InterPro" id="IPR053861">
    <property type="entry name" value="Phage_Mu_Gp45_N"/>
</dbReference>
<evidence type="ECO:0000313" key="2">
    <source>
        <dbReference type="EMBL" id="QAZ67027.1"/>
    </source>
</evidence>
<keyword evidence="3" id="KW-1185">Reference proteome</keyword>
<dbReference type="Proteomes" id="UP000293296">
    <property type="component" value="Chromosome"/>
</dbReference>
<reference evidence="2 3" key="1">
    <citation type="submission" date="2018-02" db="EMBL/GenBank/DDBJ databases">
        <title>Genome sequence of Desulfovibrio carbinolicus DSM 3852.</title>
        <authorList>
            <person name="Wilbanks E."/>
            <person name="Skennerton C.T."/>
            <person name="Orphan V.J."/>
        </authorList>
    </citation>
    <scope>NUCLEOTIDE SEQUENCE [LARGE SCALE GENOMIC DNA]</scope>
    <source>
        <strain evidence="2 3">DSM 3852</strain>
    </source>
</reference>